<gene>
    <name evidence="1" type="ORF">ARMOST_02246</name>
</gene>
<organism evidence="1 2">
    <name type="scientific">Armillaria ostoyae</name>
    <name type="common">Armillaria root rot fungus</name>
    <dbReference type="NCBI Taxonomy" id="47428"/>
    <lineage>
        <taxon>Eukaryota</taxon>
        <taxon>Fungi</taxon>
        <taxon>Dikarya</taxon>
        <taxon>Basidiomycota</taxon>
        <taxon>Agaricomycotina</taxon>
        <taxon>Agaricomycetes</taxon>
        <taxon>Agaricomycetidae</taxon>
        <taxon>Agaricales</taxon>
        <taxon>Marasmiineae</taxon>
        <taxon>Physalacriaceae</taxon>
        <taxon>Armillaria</taxon>
    </lineage>
</organism>
<evidence type="ECO:0000313" key="1">
    <source>
        <dbReference type="EMBL" id="SJK98967.1"/>
    </source>
</evidence>
<dbReference type="AlphaFoldDB" id="A0A284QR90"/>
<dbReference type="Proteomes" id="UP000219338">
    <property type="component" value="Unassembled WGS sequence"/>
</dbReference>
<accession>A0A284QR90</accession>
<name>A0A284QR90_ARMOS</name>
<keyword evidence="2" id="KW-1185">Reference proteome</keyword>
<protein>
    <submittedName>
        <fullName evidence="1">Uncharacterized protein</fullName>
    </submittedName>
</protein>
<reference evidence="2" key="1">
    <citation type="journal article" date="2017" name="Nat. Ecol. Evol.">
        <title>Genome expansion and lineage-specific genetic innovations in the forest pathogenic fungi Armillaria.</title>
        <authorList>
            <person name="Sipos G."/>
            <person name="Prasanna A.N."/>
            <person name="Walter M.C."/>
            <person name="O'Connor E."/>
            <person name="Balint B."/>
            <person name="Krizsan K."/>
            <person name="Kiss B."/>
            <person name="Hess J."/>
            <person name="Varga T."/>
            <person name="Slot J."/>
            <person name="Riley R."/>
            <person name="Boka B."/>
            <person name="Rigling D."/>
            <person name="Barry K."/>
            <person name="Lee J."/>
            <person name="Mihaltcheva S."/>
            <person name="LaButti K."/>
            <person name="Lipzen A."/>
            <person name="Waldron R."/>
            <person name="Moloney N.M."/>
            <person name="Sperisen C."/>
            <person name="Kredics L."/>
            <person name="Vagvoelgyi C."/>
            <person name="Patrignani A."/>
            <person name="Fitzpatrick D."/>
            <person name="Nagy I."/>
            <person name="Doyle S."/>
            <person name="Anderson J.B."/>
            <person name="Grigoriev I.V."/>
            <person name="Gueldener U."/>
            <person name="Muensterkoetter M."/>
            <person name="Nagy L.G."/>
        </authorList>
    </citation>
    <scope>NUCLEOTIDE SEQUENCE [LARGE SCALE GENOMIC DNA]</scope>
    <source>
        <strain evidence="2">C18/9</strain>
    </source>
</reference>
<evidence type="ECO:0000313" key="2">
    <source>
        <dbReference type="Proteomes" id="UP000219338"/>
    </source>
</evidence>
<sequence>MRQIRIMLFEGQYHPLGLRSIPALMSKRKGTASRAHFLIRLGWQRMTRPTVQYQSSLKCCHRLPAYLDKTYSFSSTLPLQSNNYRSFSTILLPGFATK</sequence>
<proteinExistence type="predicted"/>
<dbReference type="EMBL" id="FUEG01000001">
    <property type="protein sequence ID" value="SJK98967.1"/>
    <property type="molecule type" value="Genomic_DNA"/>
</dbReference>